<dbReference type="OrthoDB" id="1700726at2759"/>
<dbReference type="VEuPathDB" id="MicrosporidiaDB:VCUG_01714"/>
<dbReference type="GO" id="GO:0005524">
    <property type="term" value="F:ATP binding"/>
    <property type="evidence" value="ECO:0007669"/>
    <property type="project" value="UniProtKB-KW"/>
</dbReference>
<reference evidence="6" key="1">
    <citation type="submission" date="2011-03" db="EMBL/GenBank/DDBJ databases">
        <title>The genome sequence of Vavraia culicis strain floridensis.</title>
        <authorList>
            <consortium name="The Broad Institute Genome Sequencing Platform"/>
            <person name="Cuomo C."/>
            <person name="Becnel J."/>
            <person name="Sanscrainte N."/>
            <person name="Young S.K."/>
            <person name="Zeng Q."/>
            <person name="Gargeya S."/>
            <person name="Fitzgerald M."/>
            <person name="Haas B."/>
            <person name="Abouelleil A."/>
            <person name="Alvarado L."/>
            <person name="Arachchi H.M."/>
            <person name="Berlin A."/>
            <person name="Chapman S.B."/>
            <person name="Gearin G."/>
            <person name="Goldberg J."/>
            <person name="Griggs A."/>
            <person name="Gujja S."/>
            <person name="Hansen M."/>
            <person name="Heiman D."/>
            <person name="Howarth C."/>
            <person name="Larimer J."/>
            <person name="Lui A."/>
            <person name="MacDonald P.J.P."/>
            <person name="McCowen C."/>
            <person name="Montmayeur A."/>
            <person name="Murphy C."/>
            <person name="Neiman D."/>
            <person name="Pearson M."/>
            <person name="Priest M."/>
            <person name="Roberts A."/>
            <person name="Saif S."/>
            <person name="Shea T."/>
            <person name="Sisk P."/>
            <person name="Stolte C."/>
            <person name="Sykes S."/>
            <person name="Wortman J."/>
            <person name="Nusbaum C."/>
            <person name="Birren B."/>
        </authorList>
    </citation>
    <scope>NUCLEOTIDE SEQUENCE [LARGE SCALE GENOMIC DNA]</scope>
    <source>
        <strain evidence="6">floridensis</strain>
    </source>
</reference>
<dbReference type="Pfam" id="PF00501">
    <property type="entry name" value="AMP-binding"/>
    <property type="match status" value="1"/>
</dbReference>
<name>L2GT59_VAVCU</name>
<dbReference type="RefSeq" id="XP_008074730.1">
    <property type="nucleotide sequence ID" value="XM_008076539.1"/>
</dbReference>
<protein>
    <recommendedName>
        <fullName evidence="4">AMP-dependent synthetase/ligase domain-containing protein</fullName>
    </recommendedName>
</protein>
<keyword evidence="6" id="KW-1185">Reference proteome</keyword>
<evidence type="ECO:0000256" key="1">
    <source>
        <dbReference type="ARBA" id="ARBA00022741"/>
    </source>
</evidence>
<dbReference type="InterPro" id="IPR042099">
    <property type="entry name" value="ANL_N_sf"/>
</dbReference>
<dbReference type="Gene3D" id="3.40.50.12780">
    <property type="entry name" value="N-terminal domain of ligase-like"/>
    <property type="match status" value="1"/>
</dbReference>
<dbReference type="InParanoid" id="L2GT59"/>
<feature type="region of interest" description="Disordered" evidence="3">
    <location>
        <begin position="87"/>
        <end position="132"/>
    </location>
</feature>
<keyword evidence="1" id="KW-0547">Nucleotide-binding</keyword>
<feature type="compositionally biased region" description="Basic and acidic residues" evidence="3">
    <location>
        <begin position="119"/>
        <end position="130"/>
    </location>
</feature>
<dbReference type="InterPro" id="IPR020845">
    <property type="entry name" value="AMP-binding_CS"/>
</dbReference>
<feature type="compositionally biased region" description="Basic and acidic residues" evidence="3">
    <location>
        <begin position="87"/>
        <end position="96"/>
    </location>
</feature>
<dbReference type="PANTHER" id="PTHR43272:SF33">
    <property type="entry name" value="AMP-BINDING DOMAIN-CONTAINING PROTEIN-RELATED"/>
    <property type="match status" value="1"/>
</dbReference>
<feature type="compositionally biased region" description="Polar residues" evidence="3">
    <location>
        <begin position="638"/>
        <end position="648"/>
    </location>
</feature>
<dbReference type="PROSITE" id="PS00455">
    <property type="entry name" value="AMP_BINDING"/>
    <property type="match status" value="1"/>
</dbReference>
<dbReference type="GO" id="GO:0016020">
    <property type="term" value="C:membrane"/>
    <property type="evidence" value="ECO:0007669"/>
    <property type="project" value="TreeGrafter"/>
</dbReference>
<evidence type="ECO:0000259" key="4">
    <source>
        <dbReference type="Pfam" id="PF00501"/>
    </source>
</evidence>
<feature type="compositionally biased region" description="Polar residues" evidence="3">
    <location>
        <begin position="100"/>
        <end position="117"/>
    </location>
</feature>
<dbReference type="SUPFAM" id="SSF56801">
    <property type="entry name" value="Acetyl-CoA synthetase-like"/>
    <property type="match status" value="2"/>
</dbReference>
<dbReference type="OMA" id="WYHSIGL"/>
<feature type="region of interest" description="Disordered" evidence="3">
    <location>
        <begin position="574"/>
        <end position="594"/>
    </location>
</feature>
<organism evidence="5 6">
    <name type="scientific">Vavraia culicis (isolate floridensis)</name>
    <name type="common">Microsporidian parasite</name>
    <dbReference type="NCBI Taxonomy" id="948595"/>
    <lineage>
        <taxon>Eukaryota</taxon>
        <taxon>Fungi</taxon>
        <taxon>Fungi incertae sedis</taxon>
        <taxon>Microsporidia</taxon>
        <taxon>Pleistophoridae</taxon>
        <taxon>Vavraia</taxon>
    </lineage>
</organism>
<sequence length="802" mass="89743">MCVIQNLTVHNCTTHSLHNLLYNIKATAEYDKSYIHLFMEEVRSRRECDALGVIKDGKIVYYTYGEIEKMVRKMGMFMEHVCNEAERGRDGGKSEDGCNVDSTDSISADNSVGNIKSVNRGDDSPGHADHGQLSSNRSYVGIFINNCIEWTVTDLSLILTNKISTTIYATFGRDNVKEIIEQGNVKVVVAGVKEVEMLRNIKCLRAVIVVGKERGVEIDGVKVYYYDDVMSGAEDEHGIIKGMHGTDYAHKYNVGYSSTNYAHNRSDKTISNRNETHSNGKLGCKMESLSDMPPLPASADDIATIIYSSGTTGTPKPIPLSHRNIYTSIFALKYGRSTNKFIGINAGDHHLSFLPLAHVMERLLLYCFLLINVKVVFYSGDRKKLMDDIRLVRPTIFCGAPRLWEVIRDGIYSKLGFMSRLLFKFLLFMKRKSVLKDVYTHEIADFFAFNRIKHMFGGRVRLLFSGSAFLDRDLKIFMESVLGVPMYEAYGLTETTGGVTTSTDKCGVGWPLFSDEIRIVDGELVVKGDNVCTRLEDDNYYGDDDKVWERWIEQEKMAYEQNMRTGCVNIGGGDHEEKSSVDQESISHKSVRIGGDSGITGAVNGNKTCDSTTNFKDGRSNRKNEELCTGSGKRCDKTSTSAKNEETCSNGASLFQSTKWFRTGDNAIMVNGSVHIVSRLKNNFKTIQGEYIVPERIENVFKSMCTTFTDIFVTGDTKHSFVVALVVSESTSEEVQSEIQRIAQVKKKEGNLFGFEVPKHVHLVKSKFCDLEGCITASTGKLCRKGVEKLFLKEISEMMARG</sequence>
<dbReference type="GO" id="GO:0004467">
    <property type="term" value="F:long-chain fatty acid-CoA ligase activity"/>
    <property type="evidence" value="ECO:0007669"/>
    <property type="project" value="TreeGrafter"/>
</dbReference>
<dbReference type="Proteomes" id="UP000011081">
    <property type="component" value="Unassembled WGS sequence"/>
</dbReference>
<feature type="region of interest" description="Disordered" evidence="3">
    <location>
        <begin position="610"/>
        <end position="648"/>
    </location>
</feature>
<proteinExistence type="predicted"/>
<dbReference type="GO" id="GO:0005783">
    <property type="term" value="C:endoplasmic reticulum"/>
    <property type="evidence" value="ECO:0007669"/>
    <property type="project" value="TreeGrafter"/>
</dbReference>
<evidence type="ECO:0000256" key="3">
    <source>
        <dbReference type="SAM" id="MobiDB-lite"/>
    </source>
</evidence>
<dbReference type="GeneID" id="19879588"/>
<dbReference type="AlphaFoldDB" id="L2GT59"/>
<evidence type="ECO:0000256" key="2">
    <source>
        <dbReference type="ARBA" id="ARBA00022840"/>
    </source>
</evidence>
<dbReference type="PANTHER" id="PTHR43272">
    <property type="entry name" value="LONG-CHAIN-FATTY-ACID--COA LIGASE"/>
    <property type="match status" value="1"/>
</dbReference>
<evidence type="ECO:0000313" key="6">
    <source>
        <dbReference type="Proteomes" id="UP000011081"/>
    </source>
</evidence>
<evidence type="ECO:0000313" key="5">
    <source>
        <dbReference type="EMBL" id="ELA46814.1"/>
    </source>
</evidence>
<dbReference type="EMBL" id="GL877432">
    <property type="protein sequence ID" value="ELA46814.1"/>
    <property type="molecule type" value="Genomic_DNA"/>
</dbReference>
<gene>
    <name evidence="5" type="ORF">VCUG_01714</name>
</gene>
<dbReference type="STRING" id="948595.L2GT59"/>
<feature type="compositionally biased region" description="Basic and acidic residues" evidence="3">
    <location>
        <begin position="616"/>
        <end position="626"/>
    </location>
</feature>
<feature type="domain" description="AMP-dependent synthetase/ligase" evidence="4">
    <location>
        <begin position="139"/>
        <end position="528"/>
    </location>
</feature>
<dbReference type="InterPro" id="IPR000873">
    <property type="entry name" value="AMP-dep_synth/lig_dom"/>
</dbReference>
<accession>L2GT59</accession>
<feature type="compositionally biased region" description="Basic and acidic residues" evidence="3">
    <location>
        <begin position="574"/>
        <end position="587"/>
    </location>
</feature>
<keyword evidence="2" id="KW-0067">ATP-binding</keyword>
<dbReference type="HOGENOM" id="CLU_000022_45_4_1"/>